<dbReference type="RefSeq" id="WP_201138646.1">
    <property type="nucleotide sequence ID" value="NZ_CAJNAS010000001.1"/>
</dbReference>
<evidence type="ECO:0000313" key="3">
    <source>
        <dbReference type="Proteomes" id="UP000675121"/>
    </source>
</evidence>
<keyword evidence="3" id="KW-1185">Reference proteome</keyword>
<dbReference type="Proteomes" id="UP000675121">
    <property type="component" value="Unassembled WGS sequence"/>
</dbReference>
<keyword evidence="1" id="KW-0732">Signal</keyword>
<feature type="signal peptide" evidence="1">
    <location>
        <begin position="1"/>
        <end position="20"/>
    </location>
</feature>
<protein>
    <submittedName>
        <fullName evidence="2">Uncharacterized protein</fullName>
    </submittedName>
</protein>
<reference evidence="2" key="1">
    <citation type="submission" date="2021-02" db="EMBL/GenBank/DDBJ databases">
        <authorList>
            <person name="Vanwijnsberghe S."/>
        </authorList>
    </citation>
    <scope>NUCLEOTIDE SEQUENCE</scope>
    <source>
        <strain evidence="2">R-70211</strain>
    </source>
</reference>
<evidence type="ECO:0000256" key="1">
    <source>
        <dbReference type="SAM" id="SignalP"/>
    </source>
</evidence>
<accession>A0A9N8MJC6</accession>
<proteinExistence type="predicted"/>
<gene>
    <name evidence="2" type="ORF">R70211_00323</name>
</gene>
<dbReference type="EMBL" id="CAJNAS010000001">
    <property type="protein sequence ID" value="CAE6858650.1"/>
    <property type="molecule type" value="Genomic_DNA"/>
</dbReference>
<evidence type="ECO:0000313" key="2">
    <source>
        <dbReference type="EMBL" id="CAE6858650.1"/>
    </source>
</evidence>
<name>A0A9N8MJC6_9BURK</name>
<comment type="caution">
    <text evidence="2">The sequence shown here is derived from an EMBL/GenBank/DDBJ whole genome shotgun (WGS) entry which is preliminary data.</text>
</comment>
<feature type="chain" id="PRO_5040471517" evidence="1">
    <location>
        <begin position="21"/>
        <end position="333"/>
    </location>
</feature>
<sequence>MRNYRAIQCAVFLGNFQAVAAVTTHNAIVVTNCTNRKRGSGAGVALNAVETSGPLTSVAARWAKAVRKIQPLRQAQDVYMGRAFTEARRVAAALEGTLHIISAGLGVVGAADPIPSYDLTVSGGNNSLKPLLNHLGQEPSDWWAALTAELGGQRSVNALLERHPDALALFALPGSYVALIAQDLASLTKSQISRIRIFTSDHGRTFVPDNARHIVLPYDERLEGSSYAGTRTDFAQRALRHFVEVLDGHLLSADEARTAVANAMHTLRKPVVPLRERKTDAEILALLRKNWRRFDGASTRLLRYLRDDALVACEQGRFRGLWCLLQQELTTKG</sequence>
<dbReference type="AlphaFoldDB" id="A0A9N8MJC6"/>
<organism evidence="2 3">
    <name type="scientific">Paraburkholderia domus</name>
    <dbReference type="NCBI Taxonomy" id="2793075"/>
    <lineage>
        <taxon>Bacteria</taxon>
        <taxon>Pseudomonadati</taxon>
        <taxon>Pseudomonadota</taxon>
        <taxon>Betaproteobacteria</taxon>
        <taxon>Burkholderiales</taxon>
        <taxon>Burkholderiaceae</taxon>
        <taxon>Paraburkholderia</taxon>
    </lineage>
</organism>